<protein>
    <submittedName>
        <fullName evidence="1">Uncharacterized protein</fullName>
    </submittedName>
</protein>
<name>T0MCJ6_9MICR</name>
<accession>T0MCJ6</accession>
<organism evidence="1 2">
    <name type="scientific">Vairimorpha apis BRL 01</name>
    <dbReference type="NCBI Taxonomy" id="1037528"/>
    <lineage>
        <taxon>Eukaryota</taxon>
        <taxon>Fungi</taxon>
        <taxon>Fungi incertae sedis</taxon>
        <taxon>Microsporidia</taxon>
        <taxon>Nosematidae</taxon>
        <taxon>Vairimorpha</taxon>
    </lineage>
</organism>
<dbReference type="VEuPathDB" id="MicrosporidiaDB:NAPIS_ORF01535"/>
<dbReference type="AlphaFoldDB" id="T0MCJ6"/>
<keyword evidence="2" id="KW-1185">Reference proteome</keyword>
<dbReference type="Proteomes" id="UP000053780">
    <property type="component" value="Unassembled WGS sequence"/>
</dbReference>
<sequence length="254" mass="30882">MYFQNICDCIFQFICCAKNQNNPIIRKKIENELDKKKLIFCDEQNKNYEINIERYFKILKEESDALVKSNINFCINLSTSSTWSKDSYFQYVFLYLTNKSYKLENVNFIKSIILDMWEYVSQEKKELAWLFSCILYNTNFFKKITLSQNQFFGRGLLQLSSNSSNKFIKVIYINDILHNCKDSFEYNINELFFKETAIFWKFLIKNKDKTWKTMNKSYINEKWELRCEKESLNIFIENNDYRFDIYNDLIKLFN</sequence>
<reference evidence="1 2" key="1">
    <citation type="journal article" date="2013" name="BMC Genomics">
        <title>Genome sequencing and comparative genomics of honey bee microsporidia, Nosema apis reveal novel insights into host-parasite interactions.</title>
        <authorList>
            <person name="Chen Yp."/>
            <person name="Pettis J.S."/>
            <person name="Zhao Y."/>
            <person name="Liu X."/>
            <person name="Tallon L.J."/>
            <person name="Sadzewicz L.D."/>
            <person name="Li R."/>
            <person name="Zheng H."/>
            <person name="Huang S."/>
            <person name="Zhang X."/>
            <person name="Hamilton M.C."/>
            <person name="Pernal S.F."/>
            <person name="Melathopoulos A.P."/>
            <person name="Yan X."/>
            <person name="Evans J.D."/>
        </authorList>
    </citation>
    <scope>NUCLEOTIDE SEQUENCE [LARGE SCALE GENOMIC DNA]</scope>
    <source>
        <strain evidence="1 2">BRL 01</strain>
    </source>
</reference>
<gene>
    <name evidence="1" type="ORF">NAPIS_ORF01535</name>
</gene>
<evidence type="ECO:0000313" key="2">
    <source>
        <dbReference type="Proteomes" id="UP000053780"/>
    </source>
</evidence>
<dbReference type="EMBL" id="KE647210">
    <property type="protein sequence ID" value="EQB60896.1"/>
    <property type="molecule type" value="Genomic_DNA"/>
</dbReference>
<dbReference type="HOGENOM" id="CLU_1094564_0_0_1"/>
<proteinExistence type="predicted"/>
<evidence type="ECO:0000313" key="1">
    <source>
        <dbReference type="EMBL" id="EQB60896.1"/>
    </source>
</evidence>